<evidence type="ECO:0000313" key="8">
    <source>
        <dbReference type="Proteomes" id="UP000478417"/>
    </source>
</evidence>
<dbReference type="PANTHER" id="PTHR42693">
    <property type="entry name" value="ARYLSULFATASE FAMILY MEMBER"/>
    <property type="match status" value="1"/>
</dbReference>
<evidence type="ECO:0000259" key="6">
    <source>
        <dbReference type="Pfam" id="PF00884"/>
    </source>
</evidence>
<dbReference type="GO" id="GO:0004065">
    <property type="term" value="F:arylsulfatase activity"/>
    <property type="evidence" value="ECO:0007669"/>
    <property type="project" value="TreeGrafter"/>
</dbReference>
<dbReference type="InterPro" id="IPR017850">
    <property type="entry name" value="Alkaline_phosphatase_core_sf"/>
</dbReference>
<keyword evidence="5" id="KW-0732">Signal</keyword>
<comment type="caution">
    <text evidence="7">The sequence shown here is derived from an EMBL/GenBank/DDBJ whole genome shotgun (WGS) entry which is preliminary data.</text>
</comment>
<dbReference type="Gene3D" id="3.40.720.10">
    <property type="entry name" value="Alkaline Phosphatase, subunit A"/>
    <property type="match status" value="1"/>
</dbReference>
<feature type="signal peptide" evidence="5">
    <location>
        <begin position="1"/>
        <end position="21"/>
    </location>
</feature>
<proteinExistence type="inferred from homology"/>
<evidence type="ECO:0000256" key="5">
    <source>
        <dbReference type="SAM" id="SignalP"/>
    </source>
</evidence>
<dbReference type="GO" id="GO:0046872">
    <property type="term" value="F:metal ion binding"/>
    <property type="evidence" value="ECO:0007669"/>
    <property type="project" value="UniProtKB-KW"/>
</dbReference>
<dbReference type="AlphaFoldDB" id="A0A6B2LZJ9"/>
<dbReference type="RefSeq" id="WP_163962470.1">
    <property type="nucleotide sequence ID" value="NZ_JAAGNX010000001.1"/>
</dbReference>
<dbReference type="Gene3D" id="3.30.1120.10">
    <property type="match status" value="1"/>
</dbReference>
<accession>A0A6B2LZJ9</accession>
<dbReference type="PANTHER" id="PTHR42693:SF53">
    <property type="entry name" value="ENDO-4-O-SULFATASE"/>
    <property type="match status" value="1"/>
</dbReference>
<dbReference type="InterPro" id="IPR000917">
    <property type="entry name" value="Sulfatase_N"/>
</dbReference>
<evidence type="ECO:0000256" key="3">
    <source>
        <dbReference type="ARBA" id="ARBA00022801"/>
    </source>
</evidence>
<organism evidence="7 8">
    <name type="scientific">Oceanipulchritudo coccoides</name>
    <dbReference type="NCBI Taxonomy" id="2706888"/>
    <lineage>
        <taxon>Bacteria</taxon>
        <taxon>Pseudomonadati</taxon>
        <taxon>Verrucomicrobiota</taxon>
        <taxon>Opitutia</taxon>
        <taxon>Puniceicoccales</taxon>
        <taxon>Oceanipulchritudinaceae</taxon>
        <taxon>Oceanipulchritudo</taxon>
    </lineage>
</organism>
<keyword evidence="4" id="KW-0106">Calcium</keyword>
<dbReference type="EMBL" id="JAAGNX010000001">
    <property type="protein sequence ID" value="NDV61486.1"/>
    <property type="molecule type" value="Genomic_DNA"/>
</dbReference>
<dbReference type="PROSITE" id="PS00523">
    <property type="entry name" value="SULFATASE_1"/>
    <property type="match status" value="1"/>
</dbReference>
<keyword evidence="8" id="KW-1185">Reference proteome</keyword>
<protein>
    <submittedName>
        <fullName evidence="7">Arylsulfatase</fullName>
    </submittedName>
</protein>
<name>A0A6B2LZJ9_9BACT</name>
<evidence type="ECO:0000256" key="4">
    <source>
        <dbReference type="ARBA" id="ARBA00022837"/>
    </source>
</evidence>
<comment type="similarity">
    <text evidence="1">Belongs to the sulfatase family.</text>
</comment>
<dbReference type="InterPro" id="IPR024607">
    <property type="entry name" value="Sulfatase_CS"/>
</dbReference>
<dbReference type="Pfam" id="PF00884">
    <property type="entry name" value="Sulfatase"/>
    <property type="match status" value="1"/>
</dbReference>
<dbReference type="CDD" id="cd16143">
    <property type="entry name" value="ARS_like"/>
    <property type="match status" value="1"/>
</dbReference>
<keyword evidence="3" id="KW-0378">Hydrolase</keyword>
<keyword evidence="2" id="KW-0479">Metal-binding</keyword>
<reference evidence="7 8" key="1">
    <citation type="submission" date="2020-02" db="EMBL/GenBank/DDBJ databases">
        <title>Albibacoteraceae fam. nov., the first described family within the subdivision 4 Verrucomicrobia.</title>
        <authorList>
            <person name="Xi F."/>
        </authorList>
    </citation>
    <scope>NUCLEOTIDE SEQUENCE [LARGE SCALE GENOMIC DNA]</scope>
    <source>
        <strain evidence="7 8">CK1056</strain>
    </source>
</reference>
<evidence type="ECO:0000256" key="1">
    <source>
        <dbReference type="ARBA" id="ARBA00008779"/>
    </source>
</evidence>
<dbReference type="SUPFAM" id="SSF53649">
    <property type="entry name" value="Alkaline phosphatase-like"/>
    <property type="match status" value="1"/>
</dbReference>
<evidence type="ECO:0000256" key="2">
    <source>
        <dbReference type="ARBA" id="ARBA00022723"/>
    </source>
</evidence>
<gene>
    <name evidence="7" type="ORF">G0Q06_03385</name>
</gene>
<evidence type="ECO:0000313" key="7">
    <source>
        <dbReference type="EMBL" id="NDV61486.1"/>
    </source>
</evidence>
<feature type="chain" id="PRO_5025578502" evidence="5">
    <location>
        <begin position="22"/>
        <end position="498"/>
    </location>
</feature>
<dbReference type="Proteomes" id="UP000478417">
    <property type="component" value="Unassembled WGS sequence"/>
</dbReference>
<sequence length="498" mass="54875">MKLLKSLTIAAFCLLSGSLFATSLPNVVFVFADDIGPGDIAYYHRLRTGKEPIVPTPNMDALIREGIRFSDAHSSAALCAPSRFSVMTGNYPFRCYSQYGVWGVQRKTGIDPKYTTGARIVKEAGYRTAFLGKWGLGGRLFKEGSDELYDGWGLDGADISKLAIAANDYGFDYSLELPQGIQGEPFAFYENKKWMPLGEDSILTQLTPVQTMYYISRKEKDRAGRGDSNWDPSLAGEVLTSKAVKFIEDHRKNHPDKPFFMHYSTQAVHIPHTPPAELDGVKIANSTPGVHGDMVRELDVQIGILRRALEENCMAENTLFILTSDNGGLVPDPAMEKLGYDSTNGFRGIKGGIYEGGHRVPFIAVWPGKIKPGTESSELVVTHDIVATLAAVSGQELDTSKVLDSNNLAPLFLGEPEAKGHDFLLHQSATKNNYAIRDEKFKLIVNVKNQKSFSDFSPRALFDMSDNVLEVESKNLVNSKEHAPVVKQLMATLESAVR</sequence>
<dbReference type="InterPro" id="IPR050738">
    <property type="entry name" value="Sulfatase"/>
</dbReference>
<feature type="domain" description="Sulfatase N-terminal" evidence="6">
    <location>
        <begin position="25"/>
        <end position="392"/>
    </location>
</feature>